<gene>
    <name evidence="1" type="ORF">ODALV1_LOCUS20798</name>
</gene>
<dbReference type="EMBL" id="CAXLJM020000068">
    <property type="protein sequence ID" value="CAL8124883.1"/>
    <property type="molecule type" value="Genomic_DNA"/>
</dbReference>
<comment type="caution">
    <text evidence="1">The sequence shown here is derived from an EMBL/GenBank/DDBJ whole genome shotgun (WGS) entry which is preliminary data.</text>
</comment>
<name>A0ABP1RF84_9HEXA</name>
<evidence type="ECO:0008006" key="3">
    <source>
        <dbReference type="Google" id="ProtNLM"/>
    </source>
</evidence>
<proteinExistence type="predicted"/>
<evidence type="ECO:0000313" key="2">
    <source>
        <dbReference type="Proteomes" id="UP001642540"/>
    </source>
</evidence>
<dbReference type="Proteomes" id="UP001642540">
    <property type="component" value="Unassembled WGS sequence"/>
</dbReference>
<keyword evidence="2" id="KW-1185">Reference proteome</keyword>
<protein>
    <recommendedName>
        <fullName evidence="3">DDB1-and CUL4-associated factor 17</fullName>
    </recommendedName>
</protein>
<organism evidence="1 2">
    <name type="scientific">Orchesella dallaii</name>
    <dbReference type="NCBI Taxonomy" id="48710"/>
    <lineage>
        <taxon>Eukaryota</taxon>
        <taxon>Metazoa</taxon>
        <taxon>Ecdysozoa</taxon>
        <taxon>Arthropoda</taxon>
        <taxon>Hexapoda</taxon>
        <taxon>Collembola</taxon>
        <taxon>Entomobryomorpha</taxon>
        <taxon>Entomobryoidea</taxon>
        <taxon>Orchesellidae</taxon>
        <taxon>Orchesellinae</taxon>
        <taxon>Orchesella</taxon>
    </lineage>
</organism>
<reference evidence="1 2" key="1">
    <citation type="submission" date="2024-08" db="EMBL/GenBank/DDBJ databases">
        <authorList>
            <person name="Cucini C."/>
            <person name="Frati F."/>
        </authorList>
    </citation>
    <scope>NUCLEOTIDE SEQUENCE [LARGE SCALE GENOMIC DNA]</scope>
</reference>
<evidence type="ECO:0000313" key="1">
    <source>
        <dbReference type="EMBL" id="CAL8124883.1"/>
    </source>
</evidence>
<sequence>MTLRSTLPTKANYRNSWIEVKLERRYCKLRFEGGVFWENEGRTQLGRPRANTDRFFTLHDDGFKLDAECYCPMSGILTKTLVFYENYYLPEVGRRMSTSSKSSHLVMLMETGWVRMYDLSHRRNYCQLRLRGRLLEKVRFTDIACDDSTDDIFVAATFNGKVKSIYCLNYRDGAISLKSIINIGFQAAITLRSGRMIVLRHLKRNDLSSLDLLIGSNFDNDNGEGAYPSGFLQSVEVSHVSEKPITLERVPMQDFDFGSEVWEPHVFGKRAEHQLVRTEILQLKNLNTLWERSNSCFSVTNLDSFPDDSPRFLYSEGENYEVISLKRNPGDSIVAESSQPFDIPKECIESEATSAVRSERARHTRSCKTKPESESTEVFAMTHCAELELIAVCLRKHRDDTHIYIGLYEAKNLQLVKMLPPLLAWPGRQGRERTIEVGRDTMVELDLSFTMELIVVIINYAGSDKHDVFFMQLL</sequence>
<accession>A0ABP1RF84</accession>